<dbReference type="OrthoDB" id="941624at2759"/>
<dbReference type="InterPro" id="IPR037992">
    <property type="entry name" value="TRAPPC6/Trs33"/>
</dbReference>
<dbReference type="STRING" id="215250.A0A316YWG1"/>
<evidence type="ECO:0000256" key="1">
    <source>
        <dbReference type="ARBA" id="ARBA00006218"/>
    </source>
</evidence>
<dbReference type="EMBL" id="KZ819634">
    <property type="protein sequence ID" value="PWN93008.1"/>
    <property type="molecule type" value="Genomic_DNA"/>
</dbReference>
<name>A0A316YWG1_9BASI</name>
<dbReference type="InParanoid" id="A0A316YWG1"/>
<protein>
    <recommendedName>
        <fullName evidence="5">Transport protein particle component</fullName>
    </recommendedName>
</protein>
<organism evidence="3 4">
    <name type="scientific">Acaromyces ingoldii</name>
    <dbReference type="NCBI Taxonomy" id="215250"/>
    <lineage>
        <taxon>Eukaryota</taxon>
        <taxon>Fungi</taxon>
        <taxon>Dikarya</taxon>
        <taxon>Basidiomycota</taxon>
        <taxon>Ustilaginomycotina</taxon>
        <taxon>Exobasidiomycetes</taxon>
        <taxon>Exobasidiales</taxon>
        <taxon>Cryptobasidiaceae</taxon>
        <taxon>Acaromyces</taxon>
    </lineage>
</organism>
<feature type="region of interest" description="Disordered" evidence="2">
    <location>
        <begin position="1"/>
        <end position="59"/>
    </location>
</feature>
<dbReference type="PANTHER" id="PTHR12817">
    <property type="entry name" value="TRAFFICKING PROTEIN PARTICLE COMPLEX SUBUNIT 6B"/>
    <property type="match status" value="1"/>
</dbReference>
<dbReference type="GO" id="GO:0005802">
    <property type="term" value="C:trans-Golgi network"/>
    <property type="evidence" value="ECO:0007669"/>
    <property type="project" value="TreeGrafter"/>
</dbReference>
<keyword evidence="4" id="KW-1185">Reference proteome</keyword>
<gene>
    <name evidence="3" type="ORF">FA10DRAFT_298450</name>
</gene>
<dbReference type="GO" id="GO:0005801">
    <property type="term" value="C:cis-Golgi network"/>
    <property type="evidence" value="ECO:0007669"/>
    <property type="project" value="TreeGrafter"/>
</dbReference>
<dbReference type="GO" id="GO:0030008">
    <property type="term" value="C:TRAPP complex"/>
    <property type="evidence" value="ECO:0007669"/>
    <property type="project" value="TreeGrafter"/>
</dbReference>
<dbReference type="Proteomes" id="UP000245768">
    <property type="component" value="Unassembled WGS sequence"/>
</dbReference>
<dbReference type="Gene3D" id="3.30.1380.20">
    <property type="entry name" value="Trafficking protein particle complex subunit 3"/>
    <property type="match status" value="1"/>
</dbReference>
<dbReference type="CDD" id="cd14944">
    <property type="entry name" value="TRAPPC6A_Trs33"/>
    <property type="match status" value="1"/>
</dbReference>
<dbReference type="AlphaFoldDB" id="A0A316YWG1"/>
<evidence type="ECO:0008006" key="5">
    <source>
        <dbReference type="Google" id="ProtNLM"/>
    </source>
</evidence>
<dbReference type="SUPFAM" id="SSF111126">
    <property type="entry name" value="Ligand-binding domain in the NO signalling and Golgi transport"/>
    <property type="match status" value="1"/>
</dbReference>
<evidence type="ECO:0000313" key="3">
    <source>
        <dbReference type="EMBL" id="PWN93008.1"/>
    </source>
</evidence>
<comment type="similarity">
    <text evidence="1">Belongs to the TRAPP small subunits family. BET3 subfamily.</text>
</comment>
<feature type="compositionally biased region" description="Polar residues" evidence="2">
    <location>
        <begin position="8"/>
        <end position="17"/>
    </location>
</feature>
<evidence type="ECO:0000313" key="4">
    <source>
        <dbReference type="Proteomes" id="UP000245768"/>
    </source>
</evidence>
<dbReference type="RefSeq" id="XP_025380206.1">
    <property type="nucleotide sequence ID" value="XM_025524598.1"/>
</dbReference>
<dbReference type="InterPro" id="IPR007194">
    <property type="entry name" value="TRAPP_component"/>
</dbReference>
<dbReference type="GeneID" id="37046514"/>
<sequence>MAAKAQPQRVSLGQSATVPGHTLPSSAGSGQATAPQQQQQQQQQHQQASSSSSSSASSSSILNSTSLALALPHSQQCSPVTHVDSNALQYLAMEMAPVLRKSARVALRRRQSGLAQLVEAGLVPSTSSSSSKTPPASELEDETVARLEAIGAHVGSAFAERLSRDRPPFSATLDVVKFVCKDVWTACFDKQVDNLRTNHRGVYVLQDNHFRPLLRLSTTMAAGPGALAPATRLHLAYPSGVIRGALARLGVPATVVAETSQVPQCTFHVKTAAQR</sequence>
<feature type="compositionally biased region" description="Low complexity" evidence="2">
    <location>
        <begin position="25"/>
        <end position="59"/>
    </location>
</feature>
<dbReference type="GO" id="GO:0006888">
    <property type="term" value="P:endoplasmic reticulum to Golgi vesicle-mediated transport"/>
    <property type="evidence" value="ECO:0007669"/>
    <property type="project" value="TreeGrafter"/>
</dbReference>
<reference evidence="3 4" key="1">
    <citation type="journal article" date="2018" name="Mol. Biol. Evol.">
        <title>Broad Genomic Sampling Reveals a Smut Pathogenic Ancestry of the Fungal Clade Ustilaginomycotina.</title>
        <authorList>
            <person name="Kijpornyongpan T."/>
            <person name="Mondo S.J."/>
            <person name="Barry K."/>
            <person name="Sandor L."/>
            <person name="Lee J."/>
            <person name="Lipzen A."/>
            <person name="Pangilinan J."/>
            <person name="LaButti K."/>
            <person name="Hainaut M."/>
            <person name="Henrissat B."/>
            <person name="Grigoriev I.V."/>
            <person name="Spatafora J.W."/>
            <person name="Aime M.C."/>
        </authorList>
    </citation>
    <scope>NUCLEOTIDE SEQUENCE [LARGE SCALE GENOMIC DNA]</scope>
    <source>
        <strain evidence="3 4">MCA 4198</strain>
    </source>
</reference>
<dbReference type="InterPro" id="IPR024096">
    <property type="entry name" value="NO_sig/Golgi_transp_ligand-bd"/>
</dbReference>
<dbReference type="Pfam" id="PF04051">
    <property type="entry name" value="TRAPP"/>
    <property type="match status" value="1"/>
</dbReference>
<evidence type="ECO:0000256" key="2">
    <source>
        <dbReference type="SAM" id="MobiDB-lite"/>
    </source>
</evidence>
<proteinExistence type="inferred from homology"/>
<accession>A0A316YWG1</accession>
<dbReference type="PANTHER" id="PTHR12817:SF0">
    <property type="entry name" value="GEO08327P1"/>
    <property type="match status" value="1"/>
</dbReference>